<evidence type="ECO:0000313" key="2">
    <source>
        <dbReference type="EMBL" id="TWI19128.1"/>
    </source>
</evidence>
<dbReference type="EMBL" id="VLKR01000014">
    <property type="protein sequence ID" value="TWI19128.1"/>
    <property type="molecule type" value="Genomic_DNA"/>
</dbReference>
<dbReference type="RefSeq" id="WP_088162892.1">
    <property type="nucleotide sequence ID" value="NZ_DAINKZ010000012.1"/>
</dbReference>
<reference evidence="2 3" key="1">
    <citation type="journal article" date="2015" name="Stand. Genomic Sci.">
        <title>Genomic Encyclopedia of Bacterial and Archaeal Type Strains, Phase III: the genomes of soil and plant-associated and newly described type strains.</title>
        <authorList>
            <person name="Whitman W.B."/>
            <person name="Woyke T."/>
            <person name="Klenk H.P."/>
            <person name="Zhou Y."/>
            <person name="Lilburn T.G."/>
            <person name="Beck B.J."/>
            <person name="De Vos P."/>
            <person name="Vandamme P."/>
            <person name="Eisen J.A."/>
            <person name="Garrity G."/>
            <person name="Hugenholtz P."/>
            <person name="Kyrpides N.C."/>
        </authorList>
    </citation>
    <scope>NUCLEOTIDE SEQUENCE [LARGE SCALE GENOMIC DNA]</scope>
    <source>
        <strain evidence="2 3">CGMCC 1.6855</strain>
    </source>
</reference>
<dbReference type="Proteomes" id="UP000315908">
    <property type="component" value="Unassembled WGS sequence"/>
</dbReference>
<evidence type="ECO:0000313" key="3">
    <source>
        <dbReference type="Proteomes" id="UP000315908"/>
    </source>
</evidence>
<feature type="signal peptide" evidence="1">
    <location>
        <begin position="1"/>
        <end position="24"/>
    </location>
</feature>
<feature type="chain" id="PRO_5022009671" evidence="1">
    <location>
        <begin position="25"/>
        <end position="156"/>
    </location>
</feature>
<evidence type="ECO:0000256" key="1">
    <source>
        <dbReference type="SAM" id="SignalP"/>
    </source>
</evidence>
<sequence length="156" mass="16381">MKIKMKLMYAVVLALVTFAFVGCSKDDDNTVPSENKGALKVTVTTSSSFTVDGGDVSVSCGSAGGDAKPQTWTVNGAAGTTGQVLYSVEKEYFQGGKTAVLESPANYLTASVNISAFTIKQPFTLTYKVEQGGKVIVEKSQEIKSGVTPISVSLTY</sequence>
<dbReference type="OrthoDB" id="708087at2"/>
<keyword evidence="1" id="KW-0732">Signal</keyword>
<organism evidence="2 3">
    <name type="scientific">Sphingobacterium siyangense</name>
    <dbReference type="NCBI Taxonomy" id="459529"/>
    <lineage>
        <taxon>Bacteria</taxon>
        <taxon>Pseudomonadati</taxon>
        <taxon>Bacteroidota</taxon>
        <taxon>Sphingobacteriia</taxon>
        <taxon>Sphingobacteriales</taxon>
        <taxon>Sphingobacteriaceae</taxon>
        <taxon>Sphingobacterium</taxon>
    </lineage>
</organism>
<comment type="caution">
    <text evidence="2">The sequence shown here is derived from an EMBL/GenBank/DDBJ whole genome shotgun (WGS) entry which is preliminary data.</text>
</comment>
<dbReference type="PROSITE" id="PS51257">
    <property type="entry name" value="PROKAR_LIPOPROTEIN"/>
    <property type="match status" value="1"/>
</dbReference>
<accession>A0A562MH18</accession>
<protein>
    <submittedName>
        <fullName evidence="2">Uncharacterized protein</fullName>
    </submittedName>
</protein>
<name>A0A562MH18_9SPHI</name>
<dbReference type="AlphaFoldDB" id="A0A562MH18"/>
<gene>
    <name evidence="2" type="ORF">IQ31_02872</name>
</gene>
<proteinExistence type="predicted"/>